<dbReference type="AlphaFoldDB" id="A0A381E0B9"/>
<sequence length="233" mass="25838">MLTLDNIQIDLGGQTIVENFSLHLAAGECLALSGASGCGKTTILRAIAGLVELEDGTITCHARRLAYLFQEPRLLPWLRADENVRLVAPEADTARIQTLFRELWLDDKDLRKYPHELSGGMQQRVALARALITEPDLLLMDEPFSALDARLRDELQQRVIRLINAGTAVCLVTHDAQEAVRLARHIYCLRGKPTQCFANIHLGEPYAARDPAWCLEKSAHPALRGIEEAALAD</sequence>
<keyword evidence="7" id="KW-1185">Reference proteome</keyword>
<evidence type="ECO:0000256" key="3">
    <source>
        <dbReference type="ARBA" id="ARBA00022741"/>
    </source>
</evidence>
<dbReference type="InterPro" id="IPR027417">
    <property type="entry name" value="P-loop_NTPase"/>
</dbReference>
<dbReference type="EC" id="3.6.3.-" evidence="6"/>
<comment type="similarity">
    <text evidence="1">Belongs to the ABC transporter superfamily.</text>
</comment>
<dbReference type="InterPro" id="IPR050166">
    <property type="entry name" value="ABC_transporter_ATP-bind"/>
</dbReference>
<evidence type="ECO:0000256" key="1">
    <source>
        <dbReference type="ARBA" id="ARBA00005417"/>
    </source>
</evidence>
<evidence type="ECO:0000313" key="6">
    <source>
        <dbReference type="EMBL" id="SUX19117.1"/>
    </source>
</evidence>
<dbReference type="PROSITE" id="PS00211">
    <property type="entry name" value="ABC_TRANSPORTER_1"/>
    <property type="match status" value="1"/>
</dbReference>
<proteinExistence type="inferred from homology"/>
<dbReference type="InterPro" id="IPR003439">
    <property type="entry name" value="ABC_transporter-like_ATP-bd"/>
</dbReference>
<dbReference type="InterPro" id="IPR003593">
    <property type="entry name" value="AAA+_ATPase"/>
</dbReference>
<evidence type="ECO:0000313" key="7">
    <source>
        <dbReference type="Proteomes" id="UP000254572"/>
    </source>
</evidence>
<dbReference type="Gene3D" id="3.40.50.300">
    <property type="entry name" value="P-loop containing nucleotide triphosphate hydrolases"/>
    <property type="match status" value="1"/>
</dbReference>
<dbReference type="InterPro" id="IPR017871">
    <property type="entry name" value="ABC_transporter-like_CS"/>
</dbReference>
<dbReference type="EMBL" id="UFUW01000001">
    <property type="protein sequence ID" value="SUX19117.1"/>
    <property type="molecule type" value="Genomic_DNA"/>
</dbReference>
<keyword evidence="6" id="KW-0378">Hydrolase</keyword>
<keyword evidence="2" id="KW-0813">Transport</keyword>
<protein>
    <submittedName>
        <fullName evidence="6">Aliphatic sulfonates import ATP-binding protein SsuB</fullName>
        <ecNumber evidence="6">3.6.3.-</ecNumber>
    </submittedName>
</protein>
<evidence type="ECO:0000259" key="5">
    <source>
        <dbReference type="PROSITE" id="PS50893"/>
    </source>
</evidence>
<name>A0A381E0B9_9GAMM</name>
<dbReference type="SUPFAM" id="SSF52540">
    <property type="entry name" value="P-loop containing nucleoside triphosphate hydrolases"/>
    <property type="match status" value="1"/>
</dbReference>
<keyword evidence="3" id="KW-0547">Nucleotide-binding</keyword>
<dbReference type="GO" id="GO:0005524">
    <property type="term" value="F:ATP binding"/>
    <property type="evidence" value="ECO:0007669"/>
    <property type="project" value="UniProtKB-KW"/>
</dbReference>
<dbReference type="RefSeq" id="WP_115610732.1">
    <property type="nucleotide sequence ID" value="NZ_JBHLZC010000001.1"/>
</dbReference>
<dbReference type="Proteomes" id="UP000254572">
    <property type="component" value="Unassembled WGS sequence"/>
</dbReference>
<organism evidence="6 7">
    <name type="scientific">Cardiobacterium valvarum</name>
    <dbReference type="NCBI Taxonomy" id="194702"/>
    <lineage>
        <taxon>Bacteria</taxon>
        <taxon>Pseudomonadati</taxon>
        <taxon>Pseudomonadota</taxon>
        <taxon>Gammaproteobacteria</taxon>
        <taxon>Cardiobacteriales</taxon>
        <taxon>Cardiobacteriaceae</taxon>
        <taxon>Cardiobacterium</taxon>
    </lineage>
</organism>
<evidence type="ECO:0000256" key="2">
    <source>
        <dbReference type="ARBA" id="ARBA00022448"/>
    </source>
</evidence>
<dbReference type="SMART" id="SM00382">
    <property type="entry name" value="AAA"/>
    <property type="match status" value="1"/>
</dbReference>
<dbReference type="GO" id="GO:0016887">
    <property type="term" value="F:ATP hydrolysis activity"/>
    <property type="evidence" value="ECO:0007669"/>
    <property type="project" value="InterPro"/>
</dbReference>
<dbReference type="PANTHER" id="PTHR42788:SF19">
    <property type="entry name" value="ALIPHATIC SULFONATES IMPORT ATP-BINDING PROTEIN SSUB 2"/>
    <property type="match status" value="1"/>
</dbReference>
<evidence type="ECO:0000256" key="4">
    <source>
        <dbReference type="ARBA" id="ARBA00022840"/>
    </source>
</evidence>
<dbReference type="PANTHER" id="PTHR42788">
    <property type="entry name" value="TAURINE IMPORT ATP-BINDING PROTEIN-RELATED"/>
    <property type="match status" value="1"/>
</dbReference>
<dbReference type="OrthoDB" id="9802264at2"/>
<reference evidence="6 7" key="1">
    <citation type="submission" date="2018-06" db="EMBL/GenBank/DDBJ databases">
        <authorList>
            <consortium name="Pathogen Informatics"/>
            <person name="Doyle S."/>
        </authorList>
    </citation>
    <scope>NUCLEOTIDE SEQUENCE [LARGE SCALE GENOMIC DNA]</scope>
    <source>
        <strain evidence="6 7">NCTC13294</strain>
    </source>
</reference>
<gene>
    <name evidence="6" type="primary">ssuB</name>
    <name evidence="6" type="ORF">NCTC13294_00439</name>
</gene>
<dbReference type="Pfam" id="PF00005">
    <property type="entry name" value="ABC_tran"/>
    <property type="match status" value="1"/>
</dbReference>
<accession>A0A381E0B9</accession>
<keyword evidence="4 6" id="KW-0067">ATP-binding</keyword>
<feature type="domain" description="ABC transporter" evidence="5">
    <location>
        <begin position="2"/>
        <end position="216"/>
    </location>
</feature>
<dbReference type="PROSITE" id="PS50893">
    <property type="entry name" value="ABC_TRANSPORTER_2"/>
    <property type="match status" value="1"/>
</dbReference>